<comment type="similarity">
    <text evidence="1 10">Belongs to the thymidylate kinase family.</text>
</comment>
<evidence type="ECO:0000256" key="3">
    <source>
        <dbReference type="ARBA" id="ARBA00017144"/>
    </source>
</evidence>
<evidence type="ECO:0000256" key="5">
    <source>
        <dbReference type="ARBA" id="ARBA00022727"/>
    </source>
</evidence>
<dbReference type="GO" id="GO:0005829">
    <property type="term" value="C:cytosol"/>
    <property type="evidence" value="ECO:0007669"/>
    <property type="project" value="TreeGrafter"/>
</dbReference>
<dbReference type="InterPro" id="IPR018095">
    <property type="entry name" value="Thymidylate_kin_CS"/>
</dbReference>
<protein>
    <recommendedName>
        <fullName evidence="3 10">Thymidylate kinase</fullName>
        <ecNumber evidence="2 10">2.7.4.9</ecNumber>
    </recommendedName>
    <alternativeName>
        <fullName evidence="10">dTMP kinase</fullName>
    </alternativeName>
</protein>
<evidence type="ECO:0000313" key="13">
    <source>
        <dbReference type="EMBL" id="MCF4006062.1"/>
    </source>
</evidence>
<dbReference type="InterPro" id="IPR018094">
    <property type="entry name" value="Thymidylate_kinase"/>
</dbReference>
<feature type="region of interest" description="Disordered" evidence="11">
    <location>
        <begin position="142"/>
        <end position="161"/>
    </location>
</feature>
<comment type="catalytic activity">
    <reaction evidence="9 10">
        <text>dTMP + ATP = dTDP + ADP</text>
        <dbReference type="Rhea" id="RHEA:13517"/>
        <dbReference type="ChEBI" id="CHEBI:30616"/>
        <dbReference type="ChEBI" id="CHEBI:58369"/>
        <dbReference type="ChEBI" id="CHEBI:63528"/>
        <dbReference type="ChEBI" id="CHEBI:456216"/>
        <dbReference type="EC" id="2.7.4.9"/>
    </reaction>
</comment>
<evidence type="ECO:0000256" key="9">
    <source>
        <dbReference type="ARBA" id="ARBA00048743"/>
    </source>
</evidence>
<evidence type="ECO:0000256" key="4">
    <source>
        <dbReference type="ARBA" id="ARBA00022679"/>
    </source>
</evidence>
<dbReference type="GO" id="GO:0005524">
    <property type="term" value="F:ATP binding"/>
    <property type="evidence" value="ECO:0007669"/>
    <property type="project" value="UniProtKB-UniRule"/>
</dbReference>
<evidence type="ECO:0000256" key="7">
    <source>
        <dbReference type="ARBA" id="ARBA00022777"/>
    </source>
</evidence>
<evidence type="ECO:0000256" key="1">
    <source>
        <dbReference type="ARBA" id="ARBA00009776"/>
    </source>
</evidence>
<dbReference type="EMBL" id="JAKGSI010000001">
    <property type="protein sequence ID" value="MCF4006062.1"/>
    <property type="molecule type" value="Genomic_DNA"/>
</dbReference>
<dbReference type="GO" id="GO:0006235">
    <property type="term" value="P:dTTP biosynthetic process"/>
    <property type="evidence" value="ECO:0007669"/>
    <property type="project" value="UniProtKB-UniRule"/>
</dbReference>
<evidence type="ECO:0000256" key="10">
    <source>
        <dbReference type="HAMAP-Rule" id="MF_00165"/>
    </source>
</evidence>
<feature type="domain" description="Thymidylate kinase-like" evidence="12">
    <location>
        <begin position="5"/>
        <end position="177"/>
    </location>
</feature>
<keyword evidence="4 10" id="KW-0808">Transferase</keyword>
<dbReference type="NCBIfam" id="NF005923">
    <property type="entry name" value="PRK07933.1"/>
    <property type="match status" value="1"/>
</dbReference>
<dbReference type="PANTHER" id="PTHR10344">
    <property type="entry name" value="THYMIDYLATE KINASE"/>
    <property type="match status" value="1"/>
</dbReference>
<dbReference type="SUPFAM" id="SSF52540">
    <property type="entry name" value="P-loop containing nucleoside triphosphate hydrolases"/>
    <property type="match status" value="1"/>
</dbReference>
<name>A0A9X1QPI5_9CORY</name>
<reference evidence="13" key="1">
    <citation type="submission" date="2022-01" db="EMBL/GenBank/DDBJ databases">
        <title>Corynebacterium sp. nov isolated from isolated from the feces of the greater white-fronted geese (Anser albifrons) at Poyang Lake, PR China.</title>
        <authorList>
            <person name="Liu Q."/>
        </authorList>
    </citation>
    <scope>NUCLEOTIDE SEQUENCE</scope>
    <source>
        <strain evidence="13">JCM 32435</strain>
    </source>
</reference>
<evidence type="ECO:0000256" key="11">
    <source>
        <dbReference type="SAM" id="MobiDB-lite"/>
    </source>
</evidence>
<comment type="caution">
    <text evidence="10">Lacks conserved residue(s) required for the propagation of feature annotation.</text>
</comment>
<dbReference type="Proteomes" id="UP001139336">
    <property type="component" value="Unassembled WGS sequence"/>
</dbReference>
<dbReference type="Gene3D" id="3.40.50.300">
    <property type="entry name" value="P-loop containing nucleotide triphosphate hydrolases"/>
    <property type="match status" value="1"/>
</dbReference>
<evidence type="ECO:0000256" key="8">
    <source>
        <dbReference type="ARBA" id="ARBA00022840"/>
    </source>
</evidence>
<sequence length="214" mass="23690">MIIAVEGIDGAGKNTLVSALRESVDAEVLAFPRYADSAAAQLASEALYGRMGDLTDSAYAMATLFALDRHDALPTLRTFAGSAQRLLIVDRYVASNAAYSVARTRDESLADWVEQLEFFRLGLPRPDLQVLLATSAEEAARRAAHRESEDSQRSRDRYERDAGLQERTLAAYRELARREWGSPWLVTTSAEDILQKIPRSFFHSTTRAAGVHGE</sequence>
<dbReference type="InterPro" id="IPR027417">
    <property type="entry name" value="P-loop_NTPase"/>
</dbReference>
<proteinExistence type="inferred from homology"/>
<dbReference type="HAMAP" id="MF_00165">
    <property type="entry name" value="Thymidylate_kinase"/>
    <property type="match status" value="1"/>
</dbReference>
<keyword evidence="7 10" id="KW-0418">Kinase</keyword>
<dbReference type="EC" id="2.7.4.9" evidence="2 10"/>
<dbReference type="RefSeq" id="WP_236117837.1">
    <property type="nucleotide sequence ID" value="NZ_JAKGSI010000001.1"/>
</dbReference>
<dbReference type="PROSITE" id="PS01331">
    <property type="entry name" value="THYMIDYLATE_KINASE"/>
    <property type="match status" value="1"/>
</dbReference>
<accession>A0A9X1QPI5</accession>
<dbReference type="GO" id="GO:0006233">
    <property type="term" value="P:dTDP biosynthetic process"/>
    <property type="evidence" value="ECO:0007669"/>
    <property type="project" value="InterPro"/>
</dbReference>
<keyword evidence="5 10" id="KW-0545">Nucleotide biosynthesis</keyword>
<dbReference type="InterPro" id="IPR039430">
    <property type="entry name" value="Thymidylate_kin-like_dom"/>
</dbReference>
<dbReference type="AlphaFoldDB" id="A0A9X1QPI5"/>
<dbReference type="Pfam" id="PF02223">
    <property type="entry name" value="Thymidylate_kin"/>
    <property type="match status" value="1"/>
</dbReference>
<evidence type="ECO:0000313" key="14">
    <source>
        <dbReference type="Proteomes" id="UP001139336"/>
    </source>
</evidence>
<dbReference type="GO" id="GO:0004798">
    <property type="term" value="F:dTMP kinase activity"/>
    <property type="evidence" value="ECO:0007669"/>
    <property type="project" value="UniProtKB-UniRule"/>
</dbReference>
<dbReference type="PANTHER" id="PTHR10344:SF4">
    <property type="entry name" value="UMP-CMP KINASE 2, MITOCHONDRIAL"/>
    <property type="match status" value="1"/>
</dbReference>
<keyword evidence="14" id="KW-1185">Reference proteome</keyword>
<evidence type="ECO:0000256" key="6">
    <source>
        <dbReference type="ARBA" id="ARBA00022741"/>
    </source>
</evidence>
<comment type="caution">
    <text evidence="13">The sequence shown here is derived from an EMBL/GenBank/DDBJ whole genome shotgun (WGS) entry which is preliminary data.</text>
</comment>
<organism evidence="13 14">
    <name type="scientific">Corynebacterium uropygiale</name>
    <dbReference type="NCBI Taxonomy" id="1775911"/>
    <lineage>
        <taxon>Bacteria</taxon>
        <taxon>Bacillati</taxon>
        <taxon>Actinomycetota</taxon>
        <taxon>Actinomycetes</taxon>
        <taxon>Mycobacteriales</taxon>
        <taxon>Corynebacteriaceae</taxon>
        <taxon>Corynebacterium</taxon>
    </lineage>
</organism>
<evidence type="ECO:0000256" key="2">
    <source>
        <dbReference type="ARBA" id="ARBA00012980"/>
    </source>
</evidence>
<keyword evidence="6 10" id="KW-0547">Nucleotide-binding</keyword>
<comment type="function">
    <text evidence="10">Phosphorylation of dTMP to form dTDP in both de novo and salvage pathways of dTTP synthesis.</text>
</comment>
<dbReference type="GO" id="GO:0006227">
    <property type="term" value="P:dUDP biosynthetic process"/>
    <property type="evidence" value="ECO:0007669"/>
    <property type="project" value="TreeGrafter"/>
</dbReference>
<evidence type="ECO:0000259" key="12">
    <source>
        <dbReference type="Pfam" id="PF02223"/>
    </source>
</evidence>
<gene>
    <name evidence="10" type="primary">tmk</name>
    <name evidence="13" type="ORF">L1O03_02565</name>
</gene>
<keyword evidence="8 10" id="KW-0067">ATP-binding</keyword>